<proteinExistence type="predicted"/>
<organism evidence="1 2">
    <name type="scientific">Vaccinium darrowii</name>
    <dbReference type="NCBI Taxonomy" id="229202"/>
    <lineage>
        <taxon>Eukaryota</taxon>
        <taxon>Viridiplantae</taxon>
        <taxon>Streptophyta</taxon>
        <taxon>Embryophyta</taxon>
        <taxon>Tracheophyta</taxon>
        <taxon>Spermatophyta</taxon>
        <taxon>Magnoliopsida</taxon>
        <taxon>eudicotyledons</taxon>
        <taxon>Gunneridae</taxon>
        <taxon>Pentapetalae</taxon>
        <taxon>asterids</taxon>
        <taxon>Ericales</taxon>
        <taxon>Ericaceae</taxon>
        <taxon>Vaccinioideae</taxon>
        <taxon>Vaccinieae</taxon>
        <taxon>Vaccinium</taxon>
    </lineage>
</organism>
<reference evidence="1 2" key="1">
    <citation type="journal article" date="2021" name="Hortic Res">
        <title>High-quality reference genome and annotation aids understanding of berry development for evergreen blueberry (Vaccinium darrowii).</title>
        <authorList>
            <person name="Yu J."/>
            <person name="Hulse-Kemp A.M."/>
            <person name="Babiker E."/>
            <person name="Staton M."/>
        </authorList>
    </citation>
    <scope>NUCLEOTIDE SEQUENCE [LARGE SCALE GENOMIC DNA]</scope>
    <source>
        <strain evidence="2">cv. NJ 8807/NJ 8810</strain>
        <tissue evidence="1">Young leaf</tissue>
    </source>
</reference>
<protein>
    <submittedName>
        <fullName evidence="1">Uncharacterized protein</fullName>
    </submittedName>
</protein>
<evidence type="ECO:0000313" key="1">
    <source>
        <dbReference type="EMBL" id="KAH7853631.1"/>
    </source>
</evidence>
<sequence length="193" mass="21389">MLKLIAIQSNGDEEEGDGDEEEGNEIKDNDHSNPYYCFSDLPENTTKENETLLAIGTAFVQGEDVAARGHVLLFSVDRNPDNLQTLVPEVYSKELKGAISALASLQGGHMGRGKILDLGVRILNMKCRVFSVGHDSRFRLQKGIQIASLMFGLNHFHMCSLHLLIQPCRSGIQTTFIWLRAASACLQQYCIHA</sequence>
<keyword evidence="2" id="KW-1185">Reference proteome</keyword>
<gene>
    <name evidence="1" type="ORF">Vadar_004892</name>
</gene>
<name>A0ACB7YJ74_9ERIC</name>
<dbReference type="EMBL" id="CM037161">
    <property type="protein sequence ID" value="KAH7853631.1"/>
    <property type="molecule type" value="Genomic_DNA"/>
</dbReference>
<accession>A0ACB7YJ74</accession>
<dbReference type="Proteomes" id="UP000828048">
    <property type="component" value="Chromosome 11"/>
</dbReference>
<evidence type="ECO:0000313" key="2">
    <source>
        <dbReference type="Proteomes" id="UP000828048"/>
    </source>
</evidence>
<comment type="caution">
    <text evidence="1">The sequence shown here is derived from an EMBL/GenBank/DDBJ whole genome shotgun (WGS) entry which is preliminary data.</text>
</comment>